<dbReference type="EMBL" id="FSRU01000002">
    <property type="protein sequence ID" value="SIO61541.1"/>
    <property type="molecule type" value="Genomic_DNA"/>
</dbReference>
<name>A0A1N6KYA5_9BURK</name>
<dbReference type="Proteomes" id="UP000185151">
    <property type="component" value="Unassembled WGS sequence"/>
</dbReference>
<sequence>MDLIVLFLDFDGVVHPESVFKIRGLPTLVGEGQLFMWAGLLEEILAAYPNVRIVLSTSWCVHRGFKRARAALPAGLQARVIGSTYHSKKDRTQFLAMSRFDQIVTWLANRNPKPRHWVAIDDDAVGWAEMNLDMLVRTDGERGLSDPSVQRQLRDRLADWEREKAASA</sequence>
<dbReference type="Pfam" id="PF18143">
    <property type="entry name" value="HAD_SAK_2"/>
    <property type="match status" value="1"/>
</dbReference>
<accession>A0A1N6KYA5</accession>
<keyword evidence="2" id="KW-1185">Reference proteome</keyword>
<dbReference type="RefSeq" id="WP_074300272.1">
    <property type="nucleotide sequence ID" value="NZ_FSRU01000002.1"/>
</dbReference>
<evidence type="ECO:0000313" key="1">
    <source>
        <dbReference type="EMBL" id="SIO61541.1"/>
    </source>
</evidence>
<proteinExistence type="predicted"/>
<organism evidence="1 2">
    <name type="scientific">Paraburkholderia phenazinium</name>
    <dbReference type="NCBI Taxonomy" id="60549"/>
    <lineage>
        <taxon>Bacteria</taxon>
        <taxon>Pseudomonadati</taxon>
        <taxon>Pseudomonadota</taxon>
        <taxon>Betaproteobacteria</taxon>
        <taxon>Burkholderiales</taxon>
        <taxon>Burkholderiaceae</taxon>
        <taxon>Paraburkholderia</taxon>
    </lineage>
</organism>
<gene>
    <name evidence="1" type="ORF">SAMN05444165_5264</name>
</gene>
<evidence type="ECO:0000313" key="2">
    <source>
        <dbReference type="Proteomes" id="UP000185151"/>
    </source>
</evidence>
<reference evidence="1 2" key="1">
    <citation type="submission" date="2016-11" db="EMBL/GenBank/DDBJ databases">
        <authorList>
            <person name="Jaros S."/>
            <person name="Januszkiewicz K."/>
            <person name="Wedrychowicz H."/>
        </authorList>
    </citation>
    <scope>NUCLEOTIDE SEQUENCE [LARGE SCALE GENOMIC DNA]</scope>
    <source>
        <strain evidence="1 2">GAS95</strain>
    </source>
</reference>
<protein>
    <submittedName>
        <fullName evidence="1">Uncharacterized protein</fullName>
    </submittedName>
</protein>
<dbReference type="AlphaFoldDB" id="A0A1N6KYA5"/>